<keyword evidence="1" id="KW-1133">Transmembrane helix</keyword>
<accession>A0A8J3RHB6</accession>
<dbReference type="Proteomes" id="UP000616724">
    <property type="component" value="Unassembled WGS sequence"/>
</dbReference>
<proteinExistence type="predicted"/>
<feature type="transmembrane region" description="Helical" evidence="1">
    <location>
        <begin position="576"/>
        <end position="600"/>
    </location>
</feature>
<dbReference type="RefSeq" id="WP_203889444.1">
    <property type="nucleotide sequence ID" value="NZ_BOOH01000011.1"/>
</dbReference>
<keyword evidence="1" id="KW-0472">Membrane</keyword>
<organism evidence="2 3">
    <name type="scientific">Planobispora longispora</name>
    <dbReference type="NCBI Taxonomy" id="28887"/>
    <lineage>
        <taxon>Bacteria</taxon>
        <taxon>Bacillati</taxon>
        <taxon>Actinomycetota</taxon>
        <taxon>Actinomycetes</taxon>
        <taxon>Streptosporangiales</taxon>
        <taxon>Streptosporangiaceae</taxon>
        <taxon>Planobispora</taxon>
    </lineage>
</organism>
<evidence type="ECO:0000313" key="3">
    <source>
        <dbReference type="Proteomes" id="UP000616724"/>
    </source>
</evidence>
<name>A0A8J3RHB6_9ACTN</name>
<feature type="transmembrane region" description="Helical" evidence="1">
    <location>
        <begin position="533"/>
        <end position="556"/>
    </location>
</feature>
<reference evidence="2 3" key="1">
    <citation type="submission" date="2021-01" db="EMBL/GenBank/DDBJ databases">
        <title>Whole genome shotgun sequence of Planobispora longispora NBRC 13918.</title>
        <authorList>
            <person name="Komaki H."/>
            <person name="Tamura T."/>
        </authorList>
    </citation>
    <scope>NUCLEOTIDE SEQUENCE [LARGE SCALE GENOMIC DNA]</scope>
    <source>
        <strain evidence="2 3">NBRC 13918</strain>
    </source>
</reference>
<feature type="transmembrane region" description="Helical" evidence="1">
    <location>
        <begin position="67"/>
        <end position="86"/>
    </location>
</feature>
<feature type="transmembrane region" description="Helical" evidence="1">
    <location>
        <begin position="333"/>
        <end position="359"/>
    </location>
</feature>
<sequence length="605" mass="61947">MAVALTAAAAPATAAGTARTMAAMKLAVLRHSMNGQKAGLIAVGGTLGLVLAGGTLFAAFQSGDLLAAAYAVWMLGWILGPVFSGGGDETLRPEYFTLLGLPPRRLAGGLLVGAFVGVAPAISLLALAGLAVSGVRQSPAAVLAALPAMLLQLAIFVLLSRVAVAALGIALRSRAGAIGTGLVNGAILAALGQGWVFVVALGQAGGITPEASAVLRYLPSGWGLAAVEAVGAGNWAHAGLALGAMAVLVALLLAVWAALLTRRASAARASARGRRPMTASTASGAVTAKELRAWSRDLVRTHQLTFAVAYGVFFAAAPLVLGVDVMLPWAGPIFIVMAAAMTAGLYAVDGTALWLTLLVPGAADVRGRQRAWLLVVGPVAVALALACTAAVTGGPWPMVLALTAALLGGGAGIVPLMSVYALVPGTDPHRRGGNPLRVSEDDGALTGMAYAVLALVALTGAPAAVAVVLYGWAGVAVGVVTGVLCWWGFGLLAQRRLHARGPELLQTMRTGKRPASASGDWGSFDELPKRERIIVAVCMTIAAIPLFPQGVVPALFKINDVESKSWFLALHLAEAFQWPVIVMMILLGLGLYVLGAWTFYRHRRR</sequence>
<evidence type="ECO:0000313" key="2">
    <source>
        <dbReference type="EMBL" id="GIH74725.1"/>
    </source>
</evidence>
<feature type="transmembrane region" description="Helical" evidence="1">
    <location>
        <begin position="238"/>
        <end position="260"/>
    </location>
</feature>
<keyword evidence="1" id="KW-0812">Transmembrane</keyword>
<feature type="transmembrane region" description="Helical" evidence="1">
    <location>
        <begin position="469"/>
        <end position="492"/>
    </location>
</feature>
<dbReference type="AlphaFoldDB" id="A0A8J3RHB6"/>
<feature type="transmembrane region" description="Helical" evidence="1">
    <location>
        <begin position="398"/>
        <end position="423"/>
    </location>
</feature>
<evidence type="ECO:0000256" key="1">
    <source>
        <dbReference type="SAM" id="Phobius"/>
    </source>
</evidence>
<evidence type="ECO:0008006" key="4">
    <source>
        <dbReference type="Google" id="ProtNLM"/>
    </source>
</evidence>
<feature type="transmembrane region" description="Helical" evidence="1">
    <location>
        <begin position="371"/>
        <end position="392"/>
    </location>
</feature>
<keyword evidence="3" id="KW-1185">Reference proteome</keyword>
<feature type="transmembrane region" description="Helical" evidence="1">
    <location>
        <begin position="142"/>
        <end position="171"/>
    </location>
</feature>
<protein>
    <recommendedName>
        <fullName evidence="4">ABC-2 type transport system permease protein</fullName>
    </recommendedName>
</protein>
<feature type="transmembrane region" description="Helical" evidence="1">
    <location>
        <begin position="444"/>
        <end position="463"/>
    </location>
</feature>
<feature type="transmembrane region" description="Helical" evidence="1">
    <location>
        <begin position="38"/>
        <end position="60"/>
    </location>
</feature>
<gene>
    <name evidence="2" type="ORF">Plo01_11540</name>
</gene>
<dbReference type="EMBL" id="BOOH01000011">
    <property type="protein sequence ID" value="GIH74725.1"/>
    <property type="molecule type" value="Genomic_DNA"/>
</dbReference>
<feature type="transmembrane region" description="Helical" evidence="1">
    <location>
        <begin position="304"/>
        <end position="327"/>
    </location>
</feature>
<comment type="caution">
    <text evidence="2">The sequence shown here is derived from an EMBL/GenBank/DDBJ whole genome shotgun (WGS) entry which is preliminary data.</text>
</comment>
<feature type="transmembrane region" description="Helical" evidence="1">
    <location>
        <begin position="177"/>
        <end position="202"/>
    </location>
</feature>
<feature type="transmembrane region" description="Helical" evidence="1">
    <location>
        <begin position="106"/>
        <end position="130"/>
    </location>
</feature>